<evidence type="ECO:0000256" key="1">
    <source>
        <dbReference type="SAM" id="MobiDB-lite"/>
    </source>
</evidence>
<dbReference type="RefSeq" id="WP_157386767.1">
    <property type="nucleotide sequence ID" value="NZ_WRPP01000001.1"/>
</dbReference>
<dbReference type="AlphaFoldDB" id="A0A7K1USU6"/>
<protein>
    <submittedName>
        <fullName evidence="2">Uncharacterized protein</fullName>
    </submittedName>
</protein>
<evidence type="ECO:0000313" key="3">
    <source>
        <dbReference type="Proteomes" id="UP000466794"/>
    </source>
</evidence>
<dbReference type="Proteomes" id="UP000466794">
    <property type="component" value="Unassembled WGS sequence"/>
</dbReference>
<organism evidence="2 3">
    <name type="scientific">Nocardia terrae</name>
    <dbReference type="NCBI Taxonomy" id="2675851"/>
    <lineage>
        <taxon>Bacteria</taxon>
        <taxon>Bacillati</taxon>
        <taxon>Actinomycetota</taxon>
        <taxon>Actinomycetes</taxon>
        <taxon>Mycobacteriales</taxon>
        <taxon>Nocardiaceae</taxon>
        <taxon>Nocardia</taxon>
    </lineage>
</organism>
<reference evidence="2 3" key="1">
    <citation type="submission" date="2019-12" db="EMBL/GenBank/DDBJ databases">
        <title>Nocardia sp. nov. ET3-3 isolated from soil.</title>
        <authorList>
            <person name="Kanchanasin P."/>
            <person name="Tanasupawat S."/>
            <person name="Yuki M."/>
            <person name="Kudo T."/>
        </authorList>
    </citation>
    <scope>NUCLEOTIDE SEQUENCE [LARGE SCALE GENOMIC DNA]</scope>
    <source>
        <strain evidence="2 3">ET3-3</strain>
    </source>
</reference>
<keyword evidence="3" id="KW-1185">Reference proteome</keyword>
<name>A0A7K1USU6_9NOCA</name>
<comment type="caution">
    <text evidence="2">The sequence shown here is derived from an EMBL/GenBank/DDBJ whole genome shotgun (WGS) entry which is preliminary data.</text>
</comment>
<proteinExistence type="predicted"/>
<feature type="region of interest" description="Disordered" evidence="1">
    <location>
        <begin position="1"/>
        <end position="58"/>
    </location>
</feature>
<sequence>MTDYLRPMAAYVATQTGHRHSSDGHPGQASPERVTAPDRRADTVEDTPDSGADRGWTR</sequence>
<gene>
    <name evidence="2" type="ORF">GPX89_09195</name>
</gene>
<evidence type="ECO:0000313" key="2">
    <source>
        <dbReference type="EMBL" id="MVU77422.1"/>
    </source>
</evidence>
<accession>A0A7K1USU6</accession>
<dbReference type="EMBL" id="WRPP01000001">
    <property type="protein sequence ID" value="MVU77422.1"/>
    <property type="molecule type" value="Genomic_DNA"/>
</dbReference>